<dbReference type="Proteomes" id="UP001202867">
    <property type="component" value="Unassembled WGS sequence"/>
</dbReference>
<comment type="similarity">
    <text evidence="2">Belongs to the bacterial sugar transferase family.</text>
</comment>
<dbReference type="InterPro" id="IPR017475">
    <property type="entry name" value="EPS_sugar_tfrase"/>
</dbReference>
<dbReference type="RefSeq" id="WP_247199815.1">
    <property type="nucleotide sequence ID" value="NZ_JALKCG010000002.1"/>
</dbReference>
<keyword evidence="4 8" id="KW-0812">Transmembrane</keyword>
<accession>A0ABT0DKX2</accession>
<evidence type="ECO:0000313" key="11">
    <source>
        <dbReference type="Proteomes" id="UP001202867"/>
    </source>
</evidence>
<dbReference type="InterPro" id="IPR003362">
    <property type="entry name" value="Bact_transf"/>
</dbReference>
<feature type="transmembrane region" description="Helical" evidence="8">
    <location>
        <begin position="111"/>
        <end position="128"/>
    </location>
</feature>
<evidence type="ECO:0000313" key="10">
    <source>
        <dbReference type="EMBL" id="MCK0207814.1"/>
    </source>
</evidence>
<feature type="transmembrane region" description="Helical" evidence="8">
    <location>
        <begin position="47"/>
        <end position="66"/>
    </location>
</feature>
<evidence type="ECO:0000256" key="5">
    <source>
        <dbReference type="ARBA" id="ARBA00022989"/>
    </source>
</evidence>
<evidence type="ECO:0000256" key="6">
    <source>
        <dbReference type="ARBA" id="ARBA00023136"/>
    </source>
</evidence>
<protein>
    <submittedName>
        <fullName evidence="10">Exopolysaccharide biosynthesis polyprenyl glycosylphosphotransferase</fullName>
    </submittedName>
</protein>
<evidence type="ECO:0000256" key="2">
    <source>
        <dbReference type="ARBA" id="ARBA00006464"/>
    </source>
</evidence>
<dbReference type="Pfam" id="PF02397">
    <property type="entry name" value="Bac_transf"/>
    <property type="match status" value="1"/>
</dbReference>
<dbReference type="NCBIfam" id="TIGR03025">
    <property type="entry name" value="EPS_sugtrans"/>
    <property type="match status" value="1"/>
</dbReference>
<reference evidence="10 11" key="1">
    <citation type="submission" date="2022-04" db="EMBL/GenBank/DDBJ databases">
        <authorList>
            <person name="Grouzdev D.S."/>
            <person name="Pantiukh K.S."/>
            <person name="Krutkina M.S."/>
        </authorList>
    </citation>
    <scope>NUCLEOTIDE SEQUENCE [LARGE SCALE GENOMIC DNA]</scope>
    <source>
        <strain evidence="10 11">Jip08</strain>
    </source>
</reference>
<feature type="domain" description="Bacterial sugar transferase" evidence="9">
    <location>
        <begin position="257"/>
        <end position="445"/>
    </location>
</feature>
<evidence type="ECO:0000259" key="9">
    <source>
        <dbReference type="Pfam" id="PF02397"/>
    </source>
</evidence>
<keyword evidence="6 8" id="KW-0472">Membrane</keyword>
<feature type="transmembrane region" description="Helical" evidence="8">
    <location>
        <begin position="259"/>
        <end position="283"/>
    </location>
</feature>
<keyword evidence="7" id="KW-0270">Exopolysaccharide synthesis</keyword>
<dbReference type="PANTHER" id="PTHR30576:SF0">
    <property type="entry name" value="UNDECAPRENYL-PHOSPHATE N-ACETYLGALACTOSAMINYL 1-PHOSPHATE TRANSFERASE-RELATED"/>
    <property type="match status" value="1"/>
</dbReference>
<evidence type="ECO:0000256" key="3">
    <source>
        <dbReference type="ARBA" id="ARBA00022679"/>
    </source>
</evidence>
<feature type="transmembrane region" description="Helical" evidence="8">
    <location>
        <begin position="12"/>
        <end position="35"/>
    </location>
</feature>
<evidence type="ECO:0000256" key="7">
    <source>
        <dbReference type="ARBA" id="ARBA00023169"/>
    </source>
</evidence>
<keyword evidence="5 8" id="KW-1133">Transmembrane helix</keyword>
<name>A0ABT0DKX2_9HYPH</name>
<proteinExistence type="inferred from homology"/>
<dbReference type="PANTHER" id="PTHR30576">
    <property type="entry name" value="COLANIC BIOSYNTHESIS UDP-GLUCOSE LIPID CARRIER TRANSFERASE"/>
    <property type="match status" value="1"/>
</dbReference>
<sequence>MKTSLRQAVRLGVSCGAMVLDAVVILLACLIGEWIRFRALGTGDWLQTFILAFPVYFLTSLVLRGYALKTLLSVARSVFASISALLVSVAFSLAVVFALKISNEASRLATGYTLIVAILLLVIARSLLRWLMKYFFNAIVATRTLVMTDGLSSSNAAPDRFTRTLNVRTEGLVPAIRDPRFFGRLTGIVQDADRIVLSFDDPDERVEWSAVMQLSGFDAEIVADLGDVRPLDLSHWEGHTTLIISRRPLSTAERAAKRLFDLVVTLALMPAVLPILAVAAIAIRIDTPGPVFFLQPRVGRNNRAYRCIKLRTMHVHKLDTKGSASTARADARITRVGRFLRLTSIDELPQLLNVLAGEMSLVGPRPHALGSRAEEQLFWDVVPEYWSRHAMKPGITGLAQVRGLRGATECREDIEQRVAADLEYINGWSLWLDIKILAMTPRVIIHRNAY</sequence>
<reference evidence="11" key="2">
    <citation type="submission" date="2023-07" db="EMBL/GenBank/DDBJ databases">
        <title>Ancylobacter moscoviensis sp. nov., facultatively methylotrophic bacteria from activated sludge and the reclassification of Starkeya novella (Starkey 1934) Kelly et al. 2000 as Ancylobacter novellus comb. nov., Starkeya koreensis Im et al. 2006 as Ancylobacter koreensis comb.nov., Angulomicrobium tetraedrale Vasil'eva et al. 1986 as Ancylobacter tetraedralis comb. nov., Angulomicrobium amanitiforme Fritz et al. 2004 as Ancylobacter amanitiformis comb. nov. and Methylorhabdus multivorans Doronina et al. 1996 as Ancylobacter multivorans comb. nov. and emended description of the genus Ancylobacter.</title>
        <authorList>
            <person name="Doronina N."/>
            <person name="Chemodurova A."/>
            <person name="Grouzdev D."/>
            <person name="Koziaeva V."/>
            <person name="Shi W."/>
            <person name="Wu L."/>
            <person name="Kaparullina E."/>
        </authorList>
    </citation>
    <scope>NUCLEOTIDE SEQUENCE [LARGE SCALE GENOMIC DNA]</scope>
    <source>
        <strain evidence="11">Jip08</strain>
    </source>
</reference>
<feature type="transmembrane region" description="Helical" evidence="8">
    <location>
        <begin position="78"/>
        <end position="99"/>
    </location>
</feature>
<evidence type="ECO:0000256" key="8">
    <source>
        <dbReference type="SAM" id="Phobius"/>
    </source>
</evidence>
<gene>
    <name evidence="10" type="ORF">MWN33_07160</name>
</gene>
<keyword evidence="3" id="KW-0808">Transferase</keyword>
<comment type="caution">
    <text evidence="10">The sequence shown here is derived from an EMBL/GenBank/DDBJ whole genome shotgun (WGS) entry which is preliminary data.</text>
</comment>
<comment type="subcellular location">
    <subcellularLocation>
        <location evidence="1">Membrane</location>
        <topology evidence="1">Multi-pass membrane protein</topology>
    </subcellularLocation>
</comment>
<organism evidence="10 11">
    <name type="scientific">Ancylobacter koreensis</name>
    <dbReference type="NCBI Taxonomy" id="266121"/>
    <lineage>
        <taxon>Bacteria</taxon>
        <taxon>Pseudomonadati</taxon>
        <taxon>Pseudomonadota</taxon>
        <taxon>Alphaproteobacteria</taxon>
        <taxon>Hyphomicrobiales</taxon>
        <taxon>Xanthobacteraceae</taxon>
        <taxon>Ancylobacter</taxon>
    </lineage>
</organism>
<evidence type="ECO:0000256" key="4">
    <source>
        <dbReference type="ARBA" id="ARBA00022692"/>
    </source>
</evidence>
<keyword evidence="11" id="KW-1185">Reference proteome</keyword>
<dbReference type="EMBL" id="JALKCG010000002">
    <property type="protein sequence ID" value="MCK0207814.1"/>
    <property type="molecule type" value="Genomic_DNA"/>
</dbReference>
<evidence type="ECO:0000256" key="1">
    <source>
        <dbReference type="ARBA" id="ARBA00004141"/>
    </source>
</evidence>